<evidence type="ECO:0008006" key="3">
    <source>
        <dbReference type="Google" id="ProtNLM"/>
    </source>
</evidence>
<gene>
    <name evidence="1" type="ORF">PHYSODRAFT_305767</name>
</gene>
<dbReference type="KEGG" id="psoj:PHYSODRAFT_305767"/>
<evidence type="ECO:0000313" key="2">
    <source>
        <dbReference type="Proteomes" id="UP000002640"/>
    </source>
</evidence>
<dbReference type="RefSeq" id="XP_009535561.1">
    <property type="nucleotide sequence ID" value="XM_009537266.1"/>
</dbReference>
<accession>G5A6H3</accession>
<protein>
    <recommendedName>
        <fullName evidence="3">START domain-containing protein</fullName>
    </recommendedName>
</protein>
<keyword evidence="2" id="KW-1185">Reference proteome</keyword>
<dbReference type="Proteomes" id="UP000002640">
    <property type="component" value="Unassembled WGS sequence"/>
</dbReference>
<sequence>MWEVMKFGVISNECCACVFIRSEDMVASQGCFTQPLENGGSVKIRSQCLMKRIVVQGSIVFVESITEWVARPSCSAEWSHVTRDYGWVTVLSVASMPGMCQLQTVIRLQSSESMMNDPASSLLGLSDVIIPALRMVLRSRYQLVDKALLDSSRAAPL</sequence>
<proteinExistence type="predicted"/>
<dbReference type="AlphaFoldDB" id="G5A6H3"/>
<organism evidence="1 2">
    <name type="scientific">Phytophthora sojae (strain P6497)</name>
    <name type="common">Soybean stem and root rot agent</name>
    <name type="synonym">Phytophthora megasperma f. sp. glycines</name>
    <dbReference type="NCBI Taxonomy" id="1094619"/>
    <lineage>
        <taxon>Eukaryota</taxon>
        <taxon>Sar</taxon>
        <taxon>Stramenopiles</taxon>
        <taxon>Oomycota</taxon>
        <taxon>Peronosporomycetes</taxon>
        <taxon>Peronosporales</taxon>
        <taxon>Peronosporaceae</taxon>
        <taxon>Phytophthora</taxon>
    </lineage>
</organism>
<name>G5A6H3_PHYSP</name>
<dbReference type="EMBL" id="JH159160">
    <property type="protein sequence ID" value="EGZ08928.1"/>
    <property type="molecule type" value="Genomic_DNA"/>
</dbReference>
<evidence type="ECO:0000313" key="1">
    <source>
        <dbReference type="EMBL" id="EGZ08928.1"/>
    </source>
</evidence>
<reference evidence="1 2" key="1">
    <citation type="journal article" date="2006" name="Science">
        <title>Phytophthora genome sequences uncover evolutionary origins and mechanisms of pathogenesis.</title>
        <authorList>
            <person name="Tyler B.M."/>
            <person name="Tripathy S."/>
            <person name="Zhang X."/>
            <person name="Dehal P."/>
            <person name="Jiang R.H."/>
            <person name="Aerts A."/>
            <person name="Arredondo F.D."/>
            <person name="Baxter L."/>
            <person name="Bensasson D."/>
            <person name="Beynon J.L."/>
            <person name="Chapman J."/>
            <person name="Damasceno C.M."/>
            <person name="Dorrance A.E."/>
            <person name="Dou D."/>
            <person name="Dickerman A.W."/>
            <person name="Dubchak I.L."/>
            <person name="Garbelotto M."/>
            <person name="Gijzen M."/>
            <person name="Gordon S.G."/>
            <person name="Govers F."/>
            <person name="Grunwald N.J."/>
            <person name="Huang W."/>
            <person name="Ivors K.L."/>
            <person name="Jones R.W."/>
            <person name="Kamoun S."/>
            <person name="Krampis K."/>
            <person name="Lamour K.H."/>
            <person name="Lee M.K."/>
            <person name="McDonald W.H."/>
            <person name="Medina M."/>
            <person name="Meijer H.J."/>
            <person name="Nordberg E.K."/>
            <person name="Maclean D.J."/>
            <person name="Ospina-Giraldo M.D."/>
            <person name="Morris P.F."/>
            <person name="Phuntumart V."/>
            <person name="Putnam N.H."/>
            <person name="Rash S."/>
            <person name="Rose J.K."/>
            <person name="Sakihama Y."/>
            <person name="Salamov A.A."/>
            <person name="Savidor A."/>
            <person name="Scheuring C.F."/>
            <person name="Smith B.M."/>
            <person name="Sobral B.W."/>
            <person name="Terry A."/>
            <person name="Torto-Alalibo T.A."/>
            <person name="Win J."/>
            <person name="Xu Z."/>
            <person name="Zhang H."/>
            <person name="Grigoriev I.V."/>
            <person name="Rokhsar D.S."/>
            <person name="Boore J.L."/>
        </authorList>
    </citation>
    <scope>NUCLEOTIDE SEQUENCE [LARGE SCALE GENOMIC DNA]</scope>
    <source>
        <strain evidence="1 2">P6497</strain>
    </source>
</reference>
<dbReference type="InParanoid" id="G5A6H3"/>
<dbReference type="GeneID" id="20642599"/>